<dbReference type="Proteomes" id="UP000529417">
    <property type="component" value="Unassembled WGS sequence"/>
</dbReference>
<keyword evidence="1" id="KW-1133">Transmembrane helix</keyword>
<comment type="caution">
    <text evidence="2">The sequence shown here is derived from an EMBL/GenBank/DDBJ whole genome shotgun (WGS) entry which is preliminary data.</text>
</comment>
<keyword evidence="1" id="KW-0812">Transmembrane</keyword>
<gene>
    <name evidence="2" type="ORF">HUK65_09020</name>
</gene>
<name>A0A7Z0KXU3_9RHOB</name>
<keyword evidence="3" id="KW-1185">Reference proteome</keyword>
<sequence length="71" mass="7759">MDWLIWTGAAVSLAGVGALVWCILFAMRARREARDEIDLRARLQHAVLVNFGALAVSVLGLMMVVVGIFMS</sequence>
<dbReference type="RefSeq" id="WP_179905837.1">
    <property type="nucleotide sequence ID" value="NZ_JACBXS010000015.1"/>
</dbReference>
<accession>A0A7Z0KXU3</accession>
<feature type="transmembrane region" description="Helical" evidence="1">
    <location>
        <begin position="6"/>
        <end position="26"/>
    </location>
</feature>
<evidence type="ECO:0000313" key="3">
    <source>
        <dbReference type="Proteomes" id="UP000529417"/>
    </source>
</evidence>
<proteinExistence type="predicted"/>
<evidence type="ECO:0000256" key="1">
    <source>
        <dbReference type="SAM" id="Phobius"/>
    </source>
</evidence>
<dbReference type="AlphaFoldDB" id="A0A7Z0KXU3"/>
<keyword evidence="1" id="KW-0472">Membrane</keyword>
<organism evidence="2 3">
    <name type="scientific">Rhabdonatronobacter sediminivivens</name>
    <dbReference type="NCBI Taxonomy" id="2743469"/>
    <lineage>
        <taxon>Bacteria</taxon>
        <taxon>Pseudomonadati</taxon>
        <taxon>Pseudomonadota</taxon>
        <taxon>Alphaproteobacteria</taxon>
        <taxon>Rhodobacterales</taxon>
        <taxon>Paracoccaceae</taxon>
        <taxon>Rhabdonatronobacter</taxon>
    </lineage>
</organism>
<dbReference type="EMBL" id="JACBXS010000015">
    <property type="protein sequence ID" value="NYS25132.1"/>
    <property type="molecule type" value="Genomic_DNA"/>
</dbReference>
<evidence type="ECO:0000313" key="2">
    <source>
        <dbReference type="EMBL" id="NYS25132.1"/>
    </source>
</evidence>
<feature type="transmembrane region" description="Helical" evidence="1">
    <location>
        <begin position="47"/>
        <end position="70"/>
    </location>
</feature>
<protein>
    <submittedName>
        <fullName evidence="2">Uncharacterized protein</fullName>
    </submittedName>
</protein>
<reference evidence="2 3" key="1">
    <citation type="journal article" date="2000" name="Arch. Microbiol.">
        <title>Rhodobaca bogoriensis gen. nov. and sp. nov., an alkaliphilic purple nonsulfur bacterium from African Rift Valley soda lakes.</title>
        <authorList>
            <person name="Milford A.D."/>
            <person name="Achenbach L.A."/>
            <person name="Jung D.O."/>
            <person name="Madigan M.T."/>
        </authorList>
    </citation>
    <scope>NUCLEOTIDE SEQUENCE [LARGE SCALE GENOMIC DNA]</scope>
    <source>
        <strain evidence="2 3">2376</strain>
    </source>
</reference>